<sequence length="744" mass="87653">MRDYQEGFKAVMLTTLPDAWEHLIIGRYLGGIVTKLRVEIVVTGLKSITSVFVILVEIYERHRVMKKFAKNHSNTSKEAPHEPKFRFYLSKSYYRRFVKGHSEIAKPIHTFITKQSKWTSKQDAAFNQLKNALISSPTLVHPSWSGNCKFFLHTDAGEVSLDYTLEQLDETGKLRGVIAYGSKKLVGSQLNYGIYDREFMAIVEALRTWRYYLMGRHVIVMTDHKSLIYLKNQNLIDSTRVARWMDFLSQFDFDIRYLQGKNNSAADELSRYPYNHENNLTLTKIELALLELTQEEEHETQIHSLTLSTIEANQELKREIITGYKKDTDYALIFRTLRDKTKVPVEIKNHIKHFCYQDEVLYYKTLESQDFFRVVIPNYKKLPYRIFKNAHDSKDACHFGAWKTYLNLKDTSPFEIAYGYEPNMIRKVNSWDLEDNKYSLNAEEFVRRVKLILQQTLDNIVKAQRRQEKHHNKERRYFECKIISYGPYRLVKKINDNACEVDLSVINLKDRELNVHYFQYQERYVNKLVKRYESYHAFIYSIDVDEVEKPGNIHQPMNTNHANKSREEILEEFNDVVTRDPPTELPPKKRCVHRIVLNNPSQISSRKQYPLSFFEKQELTKQVEVLIKQGFIRTSSSPFNKDGTMRMCVDYRILNNNTVKNKLPLPNIDQFISRLGKAKVYSKLDLMSGYYQVRIADEEVEKTAFSTDFGHYEWMVMPFGLTNAPATFQQMMNNVLSEKINRFV</sequence>
<evidence type="ECO:0000256" key="1">
    <source>
        <dbReference type="ARBA" id="ARBA00022670"/>
    </source>
</evidence>
<dbReference type="Proteomes" id="UP000195871">
    <property type="component" value="Unassembled WGS sequence"/>
</dbReference>
<dbReference type="Pfam" id="PF00078">
    <property type="entry name" value="RVT_1"/>
    <property type="match status" value="1"/>
</dbReference>
<keyword evidence="1" id="KW-0645">Protease</keyword>
<dbReference type="PANTHER" id="PTHR37984:SF5">
    <property type="entry name" value="PROTEIN NYNRIN-LIKE"/>
    <property type="match status" value="1"/>
</dbReference>
<evidence type="ECO:0000256" key="3">
    <source>
        <dbReference type="ARBA" id="ARBA00022695"/>
    </source>
</evidence>
<dbReference type="Gene3D" id="3.30.70.270">
    <property type="match status" value="1"/>
</dbReference>
<comment type="caution">
    <text evidence="10">The sequence shown here is derived from an EMBL/GenBank/DDBJ whole genome shotgun (WGS) entry which is preliminary data.</text>
</comment>
<dbReference type="InterPro" id="IPR041373">
    <property type="entry name" value="RT_RNaseH"/>
</dbReference>
<evidence type="ECO:0000256" key="4">
    <source>
        <dbReference type="ARBA" id="ARBA00022722"/>
    </source>
</evidence>
<name>A0A1Z8JIS0_PICKU</name>
<reference evidence="10 11" key="1">
    <citation type="submission" date="2017-05" db="EMBL/GenBank/DDBJ databases">
        <title>The Genome Sequence of Candida krusei Ckrusei653.</title>
        <authorList>
            <person name="Cuomo C."/>
            <person name="Forche A."/>
            <person name="Young S."/>
            <person name="Abouelleil A."/>
            <person name="Cao P."/>
            <person name="Chapman S."/>
            <person name="Cusick C."/>
            <person name="Shea T."/>
            <person name="Nusbaum C."/>
            <person name="Birren B."/>
        </authorList>
    </citation>
    <scope>NUCLEOTIDE SEQUENCE [LARGE SCALE GENOMIC DNA]</scope>
    <source>
        <strain evidence="10 11">Ckrusei653</strain>
    </source>
</reference>
<dbReference type="CDD" id="cd01647">
    <property type="entry name" value="RT_LTR"/>
    <property type="match status" value="1"/>
</dbReference>
<keyword evidence="4" id="KW-0540">Nuclease</keyword>
<evidence type="ECO:0000256" key="5">
    <source>
        <dbReference type="ARBA" id="ARBA00022759"/>
    </source>
</evidence>
<evidence type="ECO:0000256" key="7">
    <source>
        <dbReference type="ARBA" id="ARBA00022918"/>
    </source>
</evidence>
<protein>
    <recommendedName>
        <fullName evidence="12">Reverse transcriptase domain-containing protein</fullName>
    </recommendedName>
</protein>
<dbReference type="PANTHER" id="PTHR37984">
    <property type="entry name" value="PROTEIN CBG26694"/>
    <property type="match status" value="1"/>
</dbReference>
<feature type="domain" description="Reverse transcriptase" evidence="8">
    <location>
        <begin position="641"/>
        <end position="739"/>
    </location>
</feature>
<feature type="domain" description="Reverse transcriptase RNase H-like" evidence="9">
    <location>
        <begin position="149"/>
        <end position="251"/>
    </location>
</feature>
<dbReference type="SUPFAM" id="SSF56672">
    <property type="entry name" value="DNA/RNA polymerases"/>
    <property type="match status" value="2"/>
</dbReference>
<keyword evidence="6" id="KW-0378">Hydrolase</keyword>
<evidence type="ECO:0000259" key="9">
    <source>
        <dbReference type="Pfam" id="PF17917"/>
    </source>
</evidence>
<dbReference type="GO" id="GO:0008233">
    <property type="term" value="F:peptidase activity"/>
    <property type="evidence" value="ECO:0007669"/>
    <property type="project" value="UniProtKB-KW"/>
</dbReference>
<dbReference type="InterPro" id="IPR043502">
    <property type="entry name" value="DNA/RNA_pol_sf"/>
</dbReference>
<gene>
    <name evidence="10" type="ORF">CAS74_004143</name>
</gene>
<keyword evidence="7" id="KW-0695">RNA-directed DNA polymerase</keyword>
<organism evidence="10 11">
    <name type="scientific">Pichia kudriavzevii</name>
    <name type="common">Yeast</name>
    <name type="synonym">Issatchenkia orientalis</name>
    <dbReference type="NCBI Taxonomy" id="4909"/>
    <lineage>
        <taxon>Eukaryota</taxon>
        <taxon>Fungi</taxon>
        <taxon>Dikarya</taxon>
        <taxon>Ascomycota</taxon>
        <taxon>Saccharomycotina</taxon>
        <taxon>Pichiomycetes</taxon>
        <taxon>Pichiales</taxon>
        <taxon>Pichiaceae</taxon>
        <taxon>Pichia</taxon>
    </lineage>
</organism>
<keyword evidence="5" id="KW-0255">Endonuclease</keyword>
<evidence type="ECO:0000259" key="8">
    <source>
        <dbReference type="Pfam" id="PF00078"/>
    </source>
</evidence>
<dbReference type="FunFam" id="3.10.10.10:FF:000007">
    <property type="entry name" value="Retrovirus-related Pol polyprotein from transposon 17.6-like Protein"/>
    <property type="match status" value="1"/>
</dbReference>
<proteinExistence type="predicted"/>
<dbReference type="InterPro" id="IPR000477">
    <property type="entry name" value="RT_dom"/>
</dbReference>
<dbReference type="GO" id="GO:0003964">
    <property type="term" value="F:RNA-directed DNA polymerase activity"/>
    <property type="evidence" value="ECO:0007669"/>
    <property type="project" value="UniProtKB-KW"/>
</dbReference>
<dbReference type="EMBL" id="NHMM01000007">
    <property type="protein sequence ID" value="OUT20487.1"/>
    <property type="molecule type" value="Genomic_DNA"/>
</dbReference>
<dbReference type="InterPro" id="IPR043128">
    <property type="entry name" value="Rev_trsase/Diguanyl_cyclase"/>
</dbReference>
<dbReference type="GO" id="GO:0004519">
    <property type="term" value="F:endonuclease activity"/>
    <property type="evidence" value="ECO:0007669"/>
    <property type="project" value="UniProtKB-KW"/>
</dbReference>
<keyword evidence="3" id="KW-0548">Nucleotidyltransferase</keyword>
<keyword evidence="2" id="KW-0808">Transferase</keyword>
<evidence type="ECO:0000256" key="2">
    <source>
        <dbReference type="ARBA" id="ARBA00022679"/>
    </source>
</evidence>
<dbReference type="GO" id="GO:0006508">
    <property type="term" value="P:proteolysis"/>
    <property type="evidence" value="ECO:0007669"/>
    <property type="project" value="UniProtKB-KW"/>
</dbReference>
<accession>A0A1Z8JIS0</accession>
<dbReference type="AlphaFoldDB" id="A0A1Z8JIS0"/>
<evidence type="ECO:0008006" key="12">
    <source>
        <dbReference type="Google" id="ProtNLM"/>
    </source>
</evidence>
<dbReference type="InterPro" id="IPR050951">
    <property type="entry name" value="Retrovirus_Pol_polyprotein"/>
</dbReference>
<evidence type="ECO:0000313" key="10">
    <source>
        <dbReference type="EMBL" id="OUT20487.1"/>
    </source>
</evidence>
<dbReference type="Pfam" id="PF17917">
    <property type="entry name" value="RT_RNaseH"/>
    <property type="match status" value="1"/>
</dbReference>
<dbReference type="Gene3D" id="3.10.10.10">
    <property type="entry name" value="HIV Type 1 Reverse Transcriptase, subunit A, domain 1"/>
    <property type="match status" value="1"/>
</dbReference>
<evidence type="ECO:0000313" key="11">
    <source>
        <dbReference type="Proteomes" id="UP000195871"/>
    </source>
</evidence>
<dbReference type="Gene3D" id="1.10.340.70">
    <property type="match status" value="1"/>
</dbReference>
<dbReference type="CDD" id="cd09274">
    <property type="entry name" value="RNase_HI_RT_Ty3"/>
    <property type="match status" value="1"/>
</dbReference>
<evidence type="ECO:0000256" key="6">
    <source>
        <dbReference type="ARBA" id="ARBA00022801"/>
    </source>
</evidence>